<protein>
    <submittedName>
        <fullName evidence="2">Uncharacterized protein</fullName>
    </submittedName>
</protein>
<evidence type="ECO:0000256" key="1">
    <source>
        <dbReference type="SAM" id="MobiDB-lite"/>
    </source>
</evidence>
<organism evidence="2 3">
    <name type="scientific">Deinococcus aetherius</name>
    <dbReference type="NCBI Taxonomy" id="200252"/>
    <lineage>
        <taxon>Bacteria</taxon>
        <taxon>Thermotogati</taxon>
        <taxon>Deinococcota</taxon>
        <taxon>Deinococci</taxon>
        <taxon>Deinococcales</taxon>
        <taxon>Deinococcaceae</taxon>
        <taxon>Deinococcus</taxon>
    </lineage>
</organism>
<feature type="region of interest" description="Disordered" evidence="1">
    <location>
        <begin position="66"/>
        <end position="89"/>
    </location>
</feature>
<evidence type="ECO:0000313" key="2">
    <source>
        <dbReference type="EMBL" id="BDP40216.1"/>
    </source>
</evidence>
<dbReference type="Proteomes" id="UP001064971">
    <property type="component" value="Chromosome"/>
</dbReference>
<reference evidence="2" key="1">
    <citation type="submission" date="2022-07" db="EMBL/GenBank/DDBJ databases">
        <title>Complete Genome Sequence of the Radioresistant Bacterium Deinococcus aetherius ST0316, Isolated from the Air Dust collected in Lower Stratosphere above Japan.</title>
        <authorList>
            <person name="Satoh K."/>
            <person name="Hagiwara K."/>
            <person name="Katsumata K."/>
            <person name="Kubo A."/>
            <person name="Yokobori S."/>
            <person name="Yamagishi A."/>
            <person name="Oono Y."/>
            <person name="Narumi I."/>
        </authorList>
    </citation>
    <scope>NUCLEOTIDE SEQUENCE</scope>
    <source>
        <strain evidence="2">ST0316</strain>
    </source>
</reference>
<sequence length="101" mass="10585">MLPAELGSRLLTPVDLVHNVELELTAVGASGHRGSFGAVSLRADGGEVPCLLVRSWGVIPTWHAPALKNTTSGRDHTRSGSRFSSGVSAQARIGLRTTLQA</sequence>
<keyword evidence="3" id="KW-1185">Reference proteome</keyword>
<accession>A0ABM8A938</accession>
<dbReference type="EMBL" id="AP026560">
    <property type="protein sequence ID" value="BDP40216.1"/>
    <property type="molecule type" value="Genomic_DNA"/>
</dbReference>
<proteinExistence type="predicted"/>
<gene>
    <name evidence="2" type="ORF">DAETH_01850</name>
</gene>
<name>A0ABM8A938_9DEIO</name>
<evidence type="ECO:0000313" key="3">
    <source>
        <dbReference type="Proteomes" id="UP001064971"/>
    </source>
</evidence>